<dbReference type="Proteomes" id="UP000265520">
    <property type="component" value="Unassembled WGS sequence"/>
</dbReference>
<evidence type="ECO:0000313" key="1">
    <source>
        <dbReference type="EMBL" id="MCI47686.1"/>
    </source>
</evidence>
<proteinExistence type="predicted"/>
<protein>
    <submittedName>
        <fullName evidence="1">Uncharacterized protein</fullName>
    </submittedName>
</protein>
<dbReference type="EMBL" id="LXQA010375569">
    <property type="protein sequence ID" value="MCI47686.1"/>
    <property type="molecule type" value="Genomic_DNA"/>
</dbReference>
<feature type="non-terminal residue" evidence="1">
    <location>
        <position position="1"/>
    </location>
</feature>
<evidence type="ECO:0000313" key="2">
    <source>
        <dbReference type="Proteomes" id="UP000265520"/>
    </source>
</evidence>
<keyword evidence="2" id="KW-1185">Reference proteome</keyword>
<comment type="caution">
    <text evidence="1">The sequence shown here is derived from an EMBL/GenBank/DDBJ whole genome shotgun (WGS) entry which is preliminary data.</text>
</comment>
<sequence length="33" mass="3635">EDHGLIAATVIGKELEPLDARTDPIPDYAVQWT</sequence>
<organism evidence="1 2">
    <name type="scientific">Trifolium medium</name>
    <dbReference type="NCBI Taxonomy" id="97028"/>
    <lineage>
        <taxon>Eukaryota</taxon>
        <taxon>Viridiplantae</taxon>
        <taxon>Streptophyta</taxon>
        <taxon>Embryophyta</taxon>
        <taxon>Tracheophyta</taxon>
        <taxon>Spermatophyta</taxon>
        <taxon>Magnoliopsida</taxon>
        <taxon>eudicotyledons</taxon>
        <taxon>Gunneridae</taxon>
        <taxon>Pentapetalae</taxon>
        <taxon>rosids</taxon>
        <taxon>fabids</taxon>
        <taxon>Fabales</taxon>
        <taxon>Fabaceae</taxon>
        <taxon>Papilionoideae</taxon>
        <taxon>50 kb inversion clade</taxon>
        <taxon>NPAAA clade</taxon>
        <taxon>Hologalegina</taxon>
        <taxon>IRL clade</taxon>
        <taxon>Trifolieae</taxon>
        <taxon>Trifolium</taxon>
    </lineage>
</organism>
<name>A0A392SIK3_9FABA</name>
<dbReference type="AlphaFoldDB" id="A0A392SIK3"/>
<reference evidence="1 2" key="1">
    <citation type="journal article" date="2018" name="Front. Plant Sci.">
        <title>Red Clover (Trifolium pratense) and Zigzag Clover (T. medium) - A Picture of Genomic Similarities and Differences.</title>
        <authorList>
            <person name="Dluhosova J."/>
            <person name="Istvanek J."/>
            <person name="Nedelnik J."/>
            <person name="Repkova J."/>
        </authorList>
    </citation>
    <scope>NUCLEOTIDE SEQUENCE [LARGE SCALE GENOMIC DNA]</scope>
    <source>
        <strain evidence="2">cv. 10/8</strain>
        <tissue evidence="1">Leaf</tissue>
    </source>
</reference>
<accession>A0A392SIK3</accession>